<dbReference type="Pfam" id="PF00899">
    <property type="entry name" value="ThiF"/>
    <property type="match status" value="1"/>
</dbReference>
<dbReference type="PANTHER" id="PTHR43267">
    <property type="entry name" value="TRNA THREONYLCARBAMOYLADENOSINE DEHYDRATASE"/>
    <property type="match status" value="1"/>
</dbReference>
<keyword evidence="1" id="KW-0812">Transmembrane</keyword>
<dbReference type="CDD" id="cd00755">
    <property type="entry name" value="YgdL_like"/>
    <property type="match status" value="1"/>
</dbReference>
<evidence type="ECO:0000256" key="1">
    <source>
        <dbReference type="SAM" id="Phobius"/>
    </source>
</evidence>
<dbReference type="InterPro" id="IPR035985">
    <property type="entry name" value="Ubiquitin-activating_enz"/>
</dbReference>
<keyword evidence="4" id="KW-1185">Reference proteome</keyword>
<dbReference type="PANTHER" id="PTHR43267:SF1">
    <property type="entry name" value="TRNA THREONYLCARBAMOYLADENOSINE DEHYDRATASE"/>
    <property type="match status" value="1"/>
</dbReference>
<reference evidence="4" key="1">
    <citation type="submission" date="2017-02" db="EMBL/GenBank/DDBJ databases">
        <title>Comparative genomics and description of representatives of a novel lineage of planctomycetes thriving in anoxic sediments.</title>
        <authorList>
            <person name="Spring S."/>
            <person name="Bunk B."/>
            <person name="Sproer C."/>
            <person name="Klenk H.-P."/>
        </authorList>
    </citation>
    <scope>NUCLEOTIDE SEQUENCE [LARGE SCALE GENOMIC DNA]</scope>
    <source>
        <strain evidence="4">L21-RPul-D3</strain>
    </source>
</reference>
<keyword evidence="3" id="KW-0548">Nucleotidyltransferase</keyword>
<organism evidence="3 4">
    <name type="scientific">Sedimentisphaera cyanobacteriorum</name>
    <dbReference type="NCBI Taxonomy" id="1940790"/>
    <lineage>
        <taxon>Bacteria</taxon>
        <taxon>Pseudomonadati</taxon>
        <taxon>Planctomycetota</taxon>
        <taxon>Phycisphaerae</taxon>
        <taxon>Sedimentisphaerales</taxon>
        <taxon>Sedimentisphaeraceae</taxon>
        <taxon>Sedimentisphaera</taxon>
    </lineage>
</organism>
<dbReference type="RefSeq" id="WP_077540766.1">
    <property type="nucleotide sequence ID" value="NZ_CP019633.1"/>
</dbReference>
<protein>
    <submittedName>
        <fullName evidence="3">Sulfur carrier protein ThiS adenylyltransferase</fullName>
        <ecNumber evidence="3">2.7.7.73</ecNumber>
    </submittedName>
</protein>
<name>A0A1Q2HRR5_9BACT</name>
<dbReference type="EMBL" id="CP019633">
    <property type="protein sequence ID" value="AQQ09964.1"/>
    <property type="molecule type" value="Genomic_DNA"/>
</dbReference>
<sequence length="253" mass="28072">MTGRHNFRERLKRTELLLGRENVEKLASSFVAVCGAGAVGSFAAEALARAGVGKLRLIDSDKITKSNINRQVFALTSTEGRYKTDAGRQRILDINPQCKVETLNEFIHTDTLESCLEGRPDFVIDSIDPLNPKLELITELSKREIAFISSMGAARKTDPSKIRISAMREVRYCPLAANLRKRLRKRGVSLSFPAVYSSEQLKKQSALATPESENPIKRGHIQGRKCYLMGSLPTITGIFGLLAADYAIKQLTY</sequence>
<accession>A0A1Q2HRR5</accession>
<dbReference type="Proteomes" id="UP000188273">
    <property type="component" value="Chromosome"/>
</dbReference>
<feature type="transmembrane region" description="Helical" evidence="1">
    <location>
        <begin position="226"/>
        <end position="248"/>
    </location>
</feature>
<gene>
    <name evidence="3" type="primary">thiF</name>
    <name evidence="3" type="ORF">L21SP3_01785</name>
</gene>
<keyword evidence="3" id="KW-0808">Transferase</keyword>
<feature type="domain" description="THIF-type NAD/FAD binding fold" evidence="2">
    <location>
        <begin position="17"/>
        <end position="252"/>
    </location>
</feature>
<dbReference type="Gene3D" id="3.40.50.720">
    <property type="entry name" value="NAD(P)-binding Rossmann-like Domain"/>
    <property type="match status" value="1"/>
</dbReference>
<dbReference type="GO" id="GO:0008641">
    <property type="term" value="F:ubiquitin-like modifier activating enzyme activity"/>
    <property type="evidence" value="ECO:0007669"/>
    <property type="project" value="InterPro"/>
</dbReference>
<dbReference type="InterPro" id="IPR045886">
    <property type="entry name" value="ThiF/MoeB/HesA"/>
</dbReference>
<evidence type="ECO:0000313" key="3">
    <source>
        <dbReference type="EMBL" id="AQQ09964.1"/>
    </source>
</evidence>
<dbReference type="GO" id="GO:0061504">
    <property type="term" value="P:cyclic threonylcarbamoyladenosine biosynthetic process"/>
    <property type="evidence" value="ECO:0007669"/>
    <property type="project" value="TreeGrafter"/>
</dbReference>
<dbReference type="KEGG" id="pbu:L21SP3_01785"/>
<evidence type="ECO:0000259" key="2">
    <source>
        <dbReference type="Pfam" id="PF00899"/>
    </source>
</evidence>
<dbReference type="EC" id="2.7.7.73" evidence="3"/>
<dbReference type="OrthoDB" id="9804150at2"/>
<proteinExistence type="predicted"/>
<keyword evidence="1" id="KW-0472">Membrane</keyword>
<dbReference type="GO" id="GO:0016779">
    <property type="term" value="F:nucleotidyltransferase activity"/>
    <property type="evidence" value="ECO:0007669"/>
    <property type="project" value="UniProtKB-KW"/>
</dbReference>
<dbReference type="AlphaFoldDB" id="A0A1Q2HRR5"/>
<dbReference type="InterPro" id="IPR000594">
    <property type="entry name" value="ThiF_NAD_FAD-bd"/>
</dbReference>
<dbReference type="STRING" id="1940790.L21SP3_01785"/>
<keyword evidence="1" id="KW-1133">Transmembrane helix</keyword>
<dbReference type="SUPFAM" id="SSF69572">
    <property type="entry name" value="Activating enzymes of the ubiquitin-like proteins"/>
    <property type="match status" value="1"/>
</dbReference>
<evidence type="ECO:0000313" key="4">
    <source>
        <dbReference type="Proteomes" id="UP000188273"/>
    </source>
</evidence>
<dbReference type="GO" id="GO:0061503">
    <property type="term" value="F:tRNA threonylcarbamoyladenosine dehydratase"/>
    <property type="evidence" value="ECO:0007669"/>
    <property type="project" value="TreeGrafter"/>
</dbReference>